<dbReference type="PROSITE" id="PS00482">
    <property type="entry name" value="DIHYDROOROTASE_1"/>
    <property type="match status" value="1"/>
</dbReference>
<dbReference type="InterPro" id="IPR006680">
    <property type="entry name" value="Amidohydro-rel"/>
</dbReference>
<dbReference type="FunFam" id="3.20.20.140:FF:000006">
    <property type="entry name" value="Dihydroorotase"/>
    <property type="match status" value="1"/>
</dbReference>
<keyword evidence="6 10" id="KW-0378">Hydrolase</keyword>
<keyword evidence="7 10" id="KW-0862">Zinc</keyword>
<organism evidence="13 14">
    <name type="scientific">Alysiella crassa</name>
    <dbReference type="NCBI Taxonomy" id="153491"/>
    <lineage>
        <taxon>Bacteria</taxon>
        <taxon>Pseudomonadati</taxon>
        <taxon>Pseudomonadota</taxon>
        <taxon>Betaproteobacteria</taxon>
        <taxon>Neisseriales</taxon>
        <taxon>Neisseriaceae</taxon>
        <taxon>Alysiella</taxon>
    </lineage>
</organism>
<dbReference type="InterPro" id="IPR032466">
    <property type="entry name" value="Metal_Hydrolase"/>
</dbReference>
<evidence type="ECO:0000313" key="14">
    <source>
        <dbReference type="Proteomes" id="UP000254209"/>
    </source>
</evidence>
<dbReference type="HAMAP" id="MF_00219">
    <property type="entry name" value="PyrC_classII"/>
    <property type="match status" value="1"/>
</dbReference>
<feature type="active site" evidence="10">
    <location>
        <position position="247"/>
    </location>
</feature>
<dbReference type="EMBL" id="UFSO01000003">
    <property type="protein sequence ID" value="SSY80284.1"/>
    <property type="molecule type" value="Genomic_DNA"/>
</dbReference>
<keyword evidence="14" id="KW-1185">Reference proteome</keyword>
<accession>A0A376BVB5</accession>
<keyword evidence="5 10" id="KW-0479">Metal-binding</keyword>
<feature type="domain" description="Amidohydrolase-related" evidence="12">
    <location>
        <begin position="11"/>
        <end position="304"/>
    </location>
</feature>
<dbReference type="InterPro" id="IPR002195">
    <property type="entry name" value="Dihydroorotase_CS"/>
</dbReference>
<evidence type="ECO:0000256" key="11">
    <source>
        <dbReference type="RuleBase" id="RU003440"/>
    </source>
</evidence>
<dbReference type="RefSeq" id="WP_034296360.1">
    <property type="nucleotide sequence ID" value="NZ_CP091519.2"/>
</dbReference>
<dbReference type="GO" id="GO:0008270">
    <property type="term" value="F:zinc ion binding"/>
    <property type="evidence" value="ECO:0007669"/>
    <property type="project" value="UniProtKB-UniRule"/>
</dbReference>
<evidence type="ECO:0000256" key="8">
    <source>
        <dbReference type="ARBA" id="ARBA00022975"/>
    </source>
</evidence>
<feature type="binding site" evidence="10">
    <location>
        <position position="218"/>
    </location>
    <ligand>
        <name>substrate</name>
    </ligand>
</feature>
<dbReference type="STRING" id="1120980.GCA_000745955_00095"/>
<comment type="cofactor">
    <cofactor evidence="10 11">
        <name>Zn(2+)</name>
        <dbReference type="ChEBI" id="CHEBI:29105"/>
    </cofactor>
    <text evidence="10 11">Binds 2 Zn(2+) ions per subunit.</text>
</comment>
<dbReference type="GO" id="GO:0004151">
    <property type="term" value="F:dihydroorotase activity"/>
    <property type="evidence" value="ECO:0007669"/>
    <property type="project" value="UniProtKB-UniRule"/>
</dbReference>
<sequence length="346" mass="37993">MQTLTITQPDDLHVHFRDGDAMKSVVPYTARQMGRALVMPNLKPPVTTVAQALEYKKQIQAATPENCAFEPLMCLYLTDKTTPEMVREAKAAGIVAFKLYPAGATTNSDSGVTDLFKLLPVLEEMAAQGILFLAHGEVTDPEIDIFDREAVFIERIMKPVLAQVPNLKVVFEHITTAEAARLVCESGDNVAATVTPQHLMYNRNHILVGGVRPHFYCLPIIKRETHRKALLDAVTGDKSHKFFLGTDSAPHPKHAKENACGCAGMFSAMTAIELYAQIFEQAGALDKLEAFASQNGARFYGLPENPRKITLVKQPQRVAESVQFGESVVVPMCAGEELAWSVISID</sequence>
<evidence type="ECO:0000256" key="5">
    <source>
        <dbReference type="ARBA" id="ARBA00022723"/>
    </source>
</evidence>
<dbReference type="PIRSF" id="PIRSF001237">
    <property type="entry name" value="DHOdimr"/>
    <property type="match status" value="1"/>
</dbReference>
<evidence type="ECO:0000256" key="6">
    <source>
        <dbReference type="ARBA" id="ARBA00022801"/>
    </source>
</evidence>
<dbReference type="PANTHER" id="PTHR43137">
    <property type="entry name" value="DIHYDROOROTASE"/>
    <property type="match status" value="1"/>
</dbReference>
<dbReference type="PANTHER" id="PTHR43137:SF1">
    <property type="entry name" value="DIHYDROOROTASE"/>
    <property type="match status" value="1"/>
</dbReference>
<evidence type="ECO:0000256" key="7">
    <source>
        <dbReference type="ARBA" id="ARBA00022833"/>
    </source>
</evidence>
<feature type="binding site" evidence="10">
    <location>
        <position position="41"/>
    </location>
    <ligand>
        <name>substrate</name>
    </ligand>
</feature>
<gene>
    <name evidence="10 13" type="primary">pyrC</name>
    <name evidence="13" type="ORF">NCTC10283_01838</name>
</gene>
<dbReference type="NCBIfam" id="TIGR00856">
    <property type="entry name" value="pyrC_dimer"/>
    <property type="match status" value="1"/>
</dbReference>
<dbReference type="GO" id="GO:0044205">
    <property type="term" value="P:'de novo' UMP biosynthetic process"/>
    <property type="evidence" value="ECO:0007669"/>
    <property type="project" value="UniProtKB-UniRule"/>
</dbReference>
<protein>
    <recommendedName>
        <fullName evidence="4 10">Dihydroorotase</fullName>
        <shortName evidence="10">DHOase</shortName>
        <ecNumber evidence="4 10">3.5.2.3</ecNumber>
    </recommendedName>
</protein>
<feature type="binding site" evidence="10">
    <location>
        <position position="263"/>
    </location>
    <ligand>
        <name>substrate</name>
    </ligand>
</feature>
<comment type="subunit">
    <text evidence="10">Homodimer.</text>
</comment>
<reference evidence="13 14" key="1">
    <citation type="submission" date="2018-06" db="EMBL/GenBank/DDBJ databases">
        <authorList>
            <consortium name="Pathogen Informatics"/>
            <person name="Doyle S."/>
        </authorList>
    </citation>
    <scope>NUCLEOTIDE SEQUENCE [LARGE SCALE GENOMIC DNA]</scope>
    <source>
        <strain evidence="13 14">NCTC10283</strain>
    </source>
</reference>
<feature type="modified residue" description="N6-carboxylysine" evidence="10">
    <location>
        <position position="98"/>
    </location>
</feature>
<feature type="binding site" evidence="10">
    <location>
        <position position="135"/>
    </location>
    <ligand>
        <name>substrate</name>
    </ligand>
</feature>
<keyword evidence="8 10" id="KW-0665">Pyrimidine biosynthesis</keyword>
<dbReference type="InterPro" id="IPR004721">
    <property type="entry name" value="DHOdimr"/>
</dbReference>
<dbReference type="Gene3D" id="3.20.20.140">
    <property type="entry name" value="Metal-dependent hydrolases"/>
    <property type="match status" value="1"/>
</dbReference>
<dbReference type="OrthoDB" id="9808095at2"/>
<evidence type="ECO:0000256" key="3">
    <source>
        <dbReference type="ARBA" id="ARBA00005631"/>
    </source>
</evidence>
<dbReference type="AlphaFoldDB" id="A0A376BVB5"/>
<feature type="binding site" description="via carbamate group" evidence="10">
    <location>
        <position position="98"/>
    </location>
    <ligand>
        <name>Zn(2+)</name>
        <dbReference type="ChEBI" id="CHEBI:29105"/>
        <label>1</label>
    </ligand>
</feature>
<dbReference type="UniPathway" id="UPA00070">
    <property type="reaction ID" value="UER00117"/>
</dbReference>
<comment type="catalytic activity">
    <reaction evidence="9 10 11">
        <text>(S)-dihydroorotate + H2O = N-carbamoyl-L-aspartate + H(+)</text>
        <dbReference type="Rhea" id="RHEA:24296"/>
        <dbReference type="ChEBI" id="CHEBI:15377"/>
        <dbReference type="ChEBI" id="CHEBI:15378"/>
        <dbReference type="ChEBI" id="CHEBI:30864"/>
        <dbReference type="ChEBI" id="CHEBI:32814"/>
        <dbReference type="EC" id="3.5.2.3"/>
    </reaction>
</comment>
<feature type="binding site" evidence="10">
    <location>
        <position position="173"/>
    </location>
    <ligand>
        <name>Zn(2+)</name>
        <dbReference type="ChEBI" id="CHEBI:29105"/>
        <label>2</label>
    </ligand>
</feature>
<comment type="function">
    <text evidence="1 10">Catalyzes the reversible cyclization of carbamoyl aspartate to dihydroorotate.</text>
</comment>
<evidence type="ECO:0000256" key="1">
    <source>
        <dbReference type="ARBA" id="ARBA00002368"/>
    </source>
</evidence>
<comment type="similarity">
    <text evidence="3 10 11">Belongs to the metallo-dependent hydrolases superfamily. DHOase family. Class II DHOase subfamily.</text>
</comment>
<feature type="binding site" evidence="10">
    <location>
        <position position="15"/>
    </location>
    <ligand>
        <name>Zn(2+)</name>
        <dbReference type="ChEBI" id="CHEBI:29105"/>
        <label>1</label>
    </ligand>
</feature>
<dbReference type="GO" id="GO:0005737">
    <property type="term" value="C:cytoplasm"/>
    <property type="evidence" value="ECO:0007669"/>
    <property type="project" value="TreeGrafter"/>
</dbReference>
<feature type="binding site" evidence="10">
    <location>
        <position position="251"/>
    </location>
    <ligand>
        <name>substrate</name>
    </ligand>
</feature>
<feature type="binding site" evidence="10">
    <location>
        <position position="247"/>
    </location>
    <ligand>
        <name>Zn(2+)</name>
        <dbReference type="ChEBI" id="CHEBI:29105"/>
        <label>1</label>
    </ligand>
</feature>
<feature type="binding site" evidence="10">
    <location>
        <position position="135"/>
    </location>
    <ligand>
        <name>Zn(2+)</name>
        <dbReference type="ChEBI" id="CHEBI:29105"/>
        <label>2</label>
    </ligand>
</feature>
<proteinExistence type="inferred from homology"/>
<feature type="binding site" evidence="10">
    <location>
        <begin position="15"/>
        <end position="17"/>
    </location>
    <ligand>
        <name>substrate</name>
    </ligand>
</feature>
<dbReference type="PROSITE" id="PS00483">
    <property type="entry name" value="DIHYDROOROTASE_2"/>
    <property type="match status" value="1"/>
</dbReference>
<dbReference type="Proteomes" id="UP000254209">
    <property type="component" value="Unassembled WGS sequence"/>
</dbReference>
<comment type="pathway">
    <text evidence="2 10 11">Pyrimidine metabolism; UMP biosynthesis via de novo pathway; (S)-dihydroorotate from bicarbonate: step 3/3.</text>
</comment>
<evidence type="ECO:0000256" key="9">
    <source>
        <dbReference type="ARBA" id="ARBA00048492"/>
    </source>
</evidence>
<dbReference type="Pfam" id="PF01979">
    <property type="entry name" value="Amidohydro_1"/>
    <property type="match status" value="1"/>
</dbReference>
<evidence type="ECO:0000256" key="10">
    <source>
        <dbReference type="HAMAP-Rule" id="MF_00219"/>
    </source>
</evidence>
<feature type="binding site" description="via carbamate group" evidence="10">
    <location>
        <position position="98"/>
    </location>
    <ligand>
        <name>Zn(2+)</name>
        <dbReference type="ChEBI" id="CHEBI:29105"/>
        <label>2</label>
    </ligand>
</feature>
<evidence type="ECO:0000256" key="2">
    <source>
        <dbReference type="ARBA" id="ARBA00004880"/>
    </source>
</evidence>
<dbReference type="CDD" id="cd01294">
    <property type="entry name" value="DHOase"/>
    <property type="match status" value="1"/>
</dbReference>
<evidence type="ECO:0000259" key="12">
    <source>
        <dbReference type="Pfam" id="PF01979"/>
    </source>
</evidence>
<feature type="binding site" evidence="10">
    <location>
        <position position="13"/>
    </location>
    <ligand>
        <name>Zn(2+)</name>
        <dbReference type="ChEBI" id="CHEBI:29105"/>
        <label>1</label>
    </ligand>
</feature>
<dbReference type="SUPFAM" id="SSF51556">
    <property type="entry name" value="Metallo-dependent hydrolases"/>
    <property type="match status" value="1"/>
</dbReference>
<evidence type="ECO:0000256" key="4">
    <source>
        <dbReference type="ARBA" id="ARBA00012860"/>
    </source>
</evidence>
<dbReference type="EC" id="3.5.2.3" evidence="4 10"/>
<evidence type="ECO:0000313" key="13">
    <source>
        <dbReference type="EMBL" id="SSY80284.1"/>
    </source>
</evidence>
<name>A0A376BVB5_9NEIS</name>
<dbReference type="GO" id="GO:0006207">
    <property type="term" value="P:'de novo' pyrimidine nucleobase biosynthetic process"/>
    <property type="evidence" value="ECO:0007669"/>
    <property type="project" value="TreeGrafter"/>
</dbReference>